<dbReference type="SUPFAM" id="SSF51206">
    <property type="entry name" value="cAMP-binding domain-like"/>
    <property type="match status" value="1"/>
</dbReference>
<reference evidence="2 3" key="1">
    <citation type="submission" date="2019-02" db="EMBL/GenBank/DDBJ databases">
        <title>Pedobacter sp. RP-1-14 sp. nov., isolated from Arctic soil.</title>
        <authorList>
            <person name="Dahal R.H."/>
        </authorList>
    </citation>
    <scope>NUCLEOTIDE SEQUENCE [LARGE SCALE GENOMIC DNA]</scope>
    <source>
        <strain evidence="2 3">RP-1-14</strain>
    </source>
</reference>
<protein>
    <submittedName>
        <fullName evidence="2">Cyclic nucleotide-binding domain-containing protein</fullName>
    </submittedName>
</protein>
<proteinExistence type="predicted"/>
<keyword evidence="3" id="KW-1185">Reference proteome</keyword>
<feature type="domain" description="Cyclic nucleotide-binding" evidence="1">
    <location>
        <begin position="30"/>
        <end position="122"/>
    </location>
</feature>
<organism evidence="2 3">
    <name type="scientific">Pedobacter psychroterrae</name>
    <dbReference type="NCBI Taxonomy" id="2530453"/>
    <lineage>
        <taxon>Bacteria</taxon>
        <taxon>Pseudomonadati</taxon>
        <taxon>Bacteroidota</taxon>
        <taxon>Sphingobacteriia</taxon>
        <taxon>Sphingobacteriales</taxon>
        <taxon>Sphingobacteriaceae</taxon>
        <taxon>Pedobacter</taxon>
    </lineage>
</organism>
<evidence type="ECO:0000313" key="2">
    <source>
        <dbReference type="EMBL" id="TCD03160.1"/>
    </source>
</evidence>
<dbReference type="Proteomes" id="UP000293347">
    <property type="component" value="Unassembled WGS sequence"/>
</dbReference>
<comment type="caution">
    <text evidence="2">The sequence shown here is derived from an EMBL/GenBank/DDBJ whole genome shotgun (WGS) entry which is preliminary data.</text>
</comment>
<gene>
    <name evidence="2" type="ORF">EZ437_04070</name>
</gene>
<dbReference type="InterPro" id="IPR000595">
    <property type="entry name" value="cNMP-bd_dom"/>
</dbReference>
<evidence type="ECO:0000259" key="1">
    <source>
        <dbReference type="PROSITE" id="PS50042"/>
    </source>
</evidence>
<dbReference type="InterPro" id="IPR014710">
    <property type="entry name" value="RmlC-like_jellyroll"/>
</dbReference>
<sequence>MGPISDESFLILIDFMEGYVKLGVKFKLALRSVLHETSYKKGARILSSGSVQHNIWFLLDGLAREIRVHPDTFEENTVWFWFSGSFLFSTPGLFNRVPSESTIELLEDCRVVLISYQDWARLKEVFGENELVTEKIRGGYDSVRQQLGDDIRNLSTDQRYLKHEPVLDNLFGRTQLRYVAEYMGMSPDRLGRLRRKYNNGA</sequence>
<dbReference type="CDD" id="cd00038">
    <property type="entry name" value="CAP_ED"/>
    <property type="match status" value="1"/>
</dbReference>
<accession>A0A4R0NQ46</accession>
<dbReference type="Gene3D" id="2.60.120.10">
    <property type="entry name" value="Jelly Rolls"/>
    <property type="match status" value="1"/>
</dbReference>
<dbReference type="AlphaFoldDB" id="A0A4R0NQ46"/>
<dbReference type="PROSITE" id="PS50042">
    <property type="entry name" value="CNMP_BINDING_3"/>
    <property type="match status" value="1"/>
</dbReference>
<dbReference type="Pfam" id="PF00027">
    <property type="entry name" value="cNMP_binding"/>
    <property type="match status" value="1"/>
</dbReference>
<name>A0A4R0NQ46_9SPHI</name>
<dbReference type="EMBL" id="SJSL01000001">
    <property type="protein sequence ID" value="TCD03160.1"/>
    <property type="molecule type" value="Genomic_DNA"/>
</dbReference>
<evidence type="ECO:0000313" key="3">
    <source>
        <dbReference type="Proteomes" id="UP000293347"/>
    </source>
</evidence>
<dbReference type="InterPro" id="IPR018490">
    <property type="entry name" value="cNMP-bd_dom_sf"/>
</dbReference>